<keyword evidence="7" id="KW-1185">Reference proteome</keyword>
<dbReference type="Gene3D" id="1.10.357.10">
    <property type="entry name" value="Tetracycline Repressor, domain 2"/>
    <property type="match status" value="1"/>
</dbReference>
<organism evidence="6 7">
    <name type="scientific">Gordonia spumicola</name>
    <dbReference type="NCBI Taxonomy" id="589161"/>
    <lineage>
        <taxon>Bacteria</taxon>
        <taxon>Bacillati</taxon>
        <taxon>Actinomycetota</taxon>
        <taxon>Actinomycetes</taxon>
        <taxon>Mycobacteriales</taxon>
        <taxon>Gordoniaceae</taxon>
        <taxon>Gordonia</taxon>
    </lineage>
</organism>
<dbReference type="Gene3D" id="1.10.10.60">
    <property type="entry name" value="Homeodomain-like"/>
    <property type="match status" value="1"/>
</dbReference>
<feature type="DNA-binding region" description="H-T-H motif" evidence="4">
    <location>
        <begin position="36"/>
        <end position="55"/>
    </location>
</feature>
<dbReference type="InterPro" id="IPR036271">
    <property type="entry name" value="Tet_transcr_reg_TetR-rel_C_sf"/>
</dbReference>
<evidence type="ECO:0000313" key="7">
    <source>
        <dbReference type="Proteomes" id="UP000444960"/>
    </source>
</evidence>
<accession>A0A7I9VDP0</accession>
<evidence type="ECO:0000256" key="2">
    <source>
        <dbReference type="ARBA" id="ARBA00023125"/>
    </source>
</evidence>
<reference evidence="7" key="1">
    <citation type="submission" date="2019-06" db="EMBL/GenBank/DDBJ databases">
        <title>Gordonia isolated from sludge of a wastewater treatment plant.</title>
        <authorList>
            <person name="Tamura T."/>
            <person name="Aoyama K."/>
            <person name="Kang Y."/>
            <person name="Saito S."/>
            <person name="Akiyama N."/>
            <person name="Yazawa K."/>
            <person name="Gonoi T."/>
            <person name="Mikami Y."/>
        </authorList>
    </citation>
    <scope>NUCLEOTIDE SEQUENCE [LARGE SCALE GENOMIC DNA]</scope>
    <source>
        <strain evidence="7">NBRC 107696</strain>
    </source>
</reference>
<proteinExistence type="predicted"/>
<dbReference type="GO" id="GO:0003700">
    <property type="term" value="F:DNA-binding transcription factor activity"/>
    <property type="evidence" value="ECO:0007669"/>
    <property type="project" value="TreeGrafter"/>
</dbReference>
<dbReference type="PROSITE" id="PS50977">
    <property type="entry name" value="HTH_TETR_2"/>
    <property type="match status" value="1"/>
</dbReference>
<dbReference type="Pfam" id="PF17932">
    <property type="entry name" value="TetR_C_24"/>
    <property type="match status" value="1"/>
</dbReference>
<comment type="caution">
    <text evidence="6">The sequence shown here is derived from an EMBL/GenBank/DDBJ whole genome shotgun (WGS) entry which is preliminary data.</text>
</comment>
<evidence type="ECO:0000259" key="5">
    <source>
        <dbReference type="PROSITE" id="PS50977"/>
    </source>
</evidence>
<dbReference type="Proteomes" id="UP000444960">
    <property type="component" value="Unassembled WGS sequence"/>
</dbReference>
<feature type="domain" description="HTH tetR-type" evidence="5">
    <location>
        <begin position="13"/>
        <end position="73"/>
    </location>
</feature>
<name>A0A7I9VDP0_9ACTN</name>
<keyword evidence="1" id="KW-0805">Transcription regulation</keyword>
<dbReference type="InterPro" id="IPR050109">
    <property type="entry name" value="HTH-type_TetR-like_transc_reg"/>
</dbReference>
<dbReference type="PRINTS" id="PR00455">
    <property type="entry name" value="HTHTETR"/>
</dbReference>
<evidence type="ECO:0000313" key="6">
    <source>
        <dbReference type="EMBL" id="GEE03466.1"/>
    </source>
</evidence>
<dbReference type="PANTHER" id="PTHR30055:SF234">
    <property type="entry name" value="HTH-TYPE TRANSCRIPTIONAL REGULATOR BETI"/>
    <property type="match status" value="1"/>
</dbReference>
<protein>
    <submittedName>
        <fullName evidence="6">Putative transcriptional regulator, TetR family protein</fullName>
    </submittedName>
</protein>
<keyword evidence="3" id="KW-0804">Transcription</keyword>
<dbReference type="Pfam" id="PF00440">
    <property type="entry name" value="TetR_N"/>
    <property type="match status" value="1"/>
</dbReference>
<keyword evidence="2 4" id="KW-0238">DNA-binding</keyword>
<dbReference type="EMBL" id="BJOV01000005">
    <property type="protein sequence ID" value="GEE03466.1"/>
    <property type="molecule type" value="Genomic_DNA"/>
</dbReference>
<evidence type="ECO:0000256" key="1">
    <source>
        <dbReference type="ARBA" id="ARBA00023015"/>
    </source>
</evidence>
<evidence type="ECO:0000256" key="3">
    <source>
        <dbReference type="ARBA" id="ARBA00023163"/>
    </source>
</evidence>
<sequence length="199" mass="21967">MSTPTERASRRRDRRKAEMIRAALALLSAHGYHGMRFEDVAERADIAKASLYYYFPSKDQLVSEALAALTVDVVARLTAALEPVSDHSATARFTVLVDTQLEILTVDYPEVGAIFSFPAPWPPDHAAAIKTMRRAHDAIFRDVVDAGVASGEFTPPDAAVALHCLHGMLNHASLWLDPDSDTDRRKRDAVVDAALRLFR</sequence>
<dbReference type="InterPro" id="IPR001647">
    <property type="entry name" value="HTH_TetR"/>
</dbReference>
<gene>
    <name evidence="6" type="ORF">nbrc107696_39120</name>
</gene>
<dbReference type="GO" id="GO:0000976">
    <property type="term" value="F:transcription cis-regulatory region binding"/>
    <property type="evidence" value="ECO:0007669"/>
    <property type="project" value="TreeGrafter"/>
</dbReference>
<dbReference type="SUPFAM" id="SSF46689">
    <property type="entry name" value="Homeodomain-like"/>
    <property type="match status" value="1"/>
</dbReference>
<dbReference type="InterPro" id="IPR041490">
    <property type="entry name" value="KstR2_TetR_C"/>
</dbReference>
<dbReference type="AlphaFoldDB" id="A0A7I9VDP0"/>
<dbReference type="SUPFAM" id="SSF48498">
    <property type="entry name" value="Tetracyclin repressor-like, C-terminal domain"/>
    <property type="match status" value="1"/>
</dbReference>
<evidence type="ECO:0000256" key="4">
    <source>
        <dbReference type="PROSITE-ProRule" id="PRU00335"/>
    </source>
</evidence>
<dbReference type="OrthoDB" id="4726108at2"/>
<dbReference type="RefSeq" id="WP_161896974.1">
    <property type="nucleotide sequence ID" value="NZ_BJOV01000005.1"/>
</dbReference>
<dbReference type="PANTHER" id="PTHR30055">
    <property type="entry name" value="HTH-TYPE TRANSCRIPTIONAL REGULATOR RUTR"/>
    <property type="match status" value="1"/>
</dbReference>
<dbReference type="InterPro" id="IPR009057">
    <property type="entry name" value="Homeodomain-like_sf"/>
</dbReference>